<dbReference type="PANTHER" id="PTHR32263">
    <property type="entry name" value="INACTIVE POLY [ADP-RIBOSE] POLYMERASE SRO4-RELATED"/>
    <property type="match status" value="1"/>
</dbReference>
<evidence type="ECO:0000313" key="9">
    <source>
        <dbReference type="Proteomes" id="UP000249390"/>
    </source>
</evidence>
<dbReference type="EMBL" id="NQVE01000190">
    <property type="protein sequence ID" value="RAL41204.1"/>
    <property type="molecule type" value="Genomic_DNA"/>
</dbReference>
<dbReference type="Pfam" id="PF12174">
    <property type="entry name" value="RST"/>
    <property type="match status" value="1"/>
</dbReference>
<feature type="domain" description="RST" evidence="7">
    <location>
        <begin position="264"/>
        <end position="335"/>
    </location>
</feature>
<evidence type="ECO:0000256" key="3">
    <source>
        <dbReference type="ARBA" id="ARBA00023016"/>
    </source>
</evidence>
<accession>A0A328D6Y9</accession>
<proteinExistence type="predicted"/>
<dbReference type="PROSITE" id="PS51059">
    <property type="entry name" value="PARP_CATALYTIC"/>
    <property type="match status" value="1"/>
</dbReference>
<evidence type="ECO:0000256" key="5">
    <source>
        <dbReference type="SAM" id="MobiDB-lite"/>
    </source>
</evidence>
<evidence type="ECO:0000259" key="6">
    <source>
        <dbReference type="PROSITE" id="PS51059"/>
    </source>
</evidence>
<protein>
    <recommendedName>
        <fullName evidence="10">Poly [ADP-ribose] polymerase</fullName>
    </recommendedName>
</protein>
<name>A0A328D6Y9_9ASTE</name>
<evidence type="ECO:0000256" key="2">
    <source>
        <dbReference type="ARBA" id="ARBA00022473"/>
    </source>
</evidence>
<dbReference type="PANTHER" id="PTHR32263:SF12">
    <property type="entry name" value="INACTIVE POLY [ADP-RIBOSE] POLYMERASE SRO4-RELATED"/>
    <property type="match status" value="1"/>
</dbReference>
<feature type="compositionally biased region" description="Low complexity" evidence="5">
    <location>
        <begin position="366"/>
        <end position="378"/>
    </location>
</feature>
<comment type="subcellular location">
    <subcellularLocation>
        <location evidence="1">Nucleus</location>
    </subcellularLocation>
</comment>
<gene>
    <name evidence="8" type="ORF">DM860_017753</name>
</gene>
<evidence type="ECO:0000256" key="1">
    <source>
        <dbReference type="ARBA" id="ARBA00004123"/>
    </source>
</evidence>
<keyword evidence="3" id="KW-0346">Stress response</keyword>
<dbReference type="InterPro" id="IPR022003">
    <property type="entry name" value="RST"/>
</dbReference>
<reference evidence="8 9" key="1">
    <citation type="submission" date="2018-06" db="EMBL/GenBank/DDBJ databases">
        <title>The Genome of Cuscuta australis (Dodder) Provides Insight into the Evolution of Plant Parasitism.</title>
        <authorList>
            <person name="Liu H."/>
        </authorList>
    </citation>
    <scope>NUCLEOTIDE SEQUENCE [LARGE SCALE GENOMIC DNA]</scope>
    <source>
        <strain evidence="9">cv. Yunnan</strain>
        <tissue evidence="8">Vines</tissue>
    </source>
</reference>
<dbReference type="AlphaFoldDB" id="A0A328D6Y9"/>
<dbReference type="InterPro" id="IPR044964">
    <property type="entry name" value="RCD1/SRO1-5"/>
</dbReference>
<evidence type="ECO:0000313" key="8">
    <source>
        <dbReference type="EMBL" id="RAL41204.1"/>
    </source>
</evidence>
<organism evidence="8 9">
    <name type="scientific">Cuscuta australis</name>
    <dbReference type="NCBI Taxonomy" id="267555"/>
    <lineage>
        <taxon>Eukaryota</taxon>
        <taxon>Viridiplantae</taxon>
        <taxon>Streptophyta</taxon>
        <taxon>Embryophyta</taxon>
        <taxon>Tracheophyta</taxon>
        <taxon>Spermatophyta</taxon>
        <taxon>Magnoliopsida</taxon>
        <taxon>eudicotyledons</taxon>
        <taxon>Gunneridae</taxon>
        <taxon>Pentapetalae</taxon>
        <taxon>asterids</taxon>
        <taxon>lamiids</taxon>
        <taxon>Solanales</taxon>
        <taxon>Convolvulaceae</taxon>
        <taxon>Cuscuteae</taxon>
        <taxon>Cuscuta</taxon>
        <taxon>Cuscuta subgen. Grammica</taxon>
        <taxon>Cuscuta sect. Cleistogrammica</taxon>
    </lineage>
</organism>
<dbReference type="InterPro" id="IPR012317">
    <property type="entry name" value="Poly(ADP-ribose)pol_cat_dom"/>
</dbReference>
<evidence type="ECO:0008006" key="10">
    <source>
        <dbReference type="Google" id="ProtNLM"/>
    </source>
</evidence>
<dbReference type="Gene3D" id="3.90.228.10">
    <property type="match status" value="1"/>
</dbReference>
<dbReference type="GO" id="GO:0005634">
    <property type="term" value="C:nucleus"/>
    <property type="evidence" value="ECO:0007669"/>
    <property type="project" value="UniProtKB-SubCell"/>
</dbReference>
<feature type="region of interest" description="Disordered" evidence="5">
    <location>
        <begin position="358"/>
        <end position="378"/>
    </location>
</feature>
<sequence length="378" mass="41539">MQQVIRLPVQDSMSTTTTKVMERPTSEELLSDCESGISGPNSNAAETTTERRSPVDCGELTTVGEEERIHQIIREKLLAGGALSASIEAVRANAFSSMTKKAKLQAFEIFAKAAEKESGCCSGANVRYAWFGASIDDIATVLSQGFLPCMIRKDGIHGHGIYLSPDHFPLGSVKSAVGDENGVRHILLCRVILGKTEVVPPGSGQWLPSSGGFHSGVDDSVSPTNYIVWSTNMNTHILPLYLISFRLHSSPGGEERIGGGLGYRKPTSPWIPFTALLSALAKCLPPRTMRLIADMYRDHRERKISRRELIERMREVAGDELLAAIIKAHRTKPHHHHHPYHRRNDISGGQTQLGMLIRSKQESEHPSSSSSFSLHTPY</sequence>
<evidence type="ECO:0000256" key="4">
    <source>
        <dbReference type="ARBA" id="ARBA00023242"/>
    </source>
</evidence>
<keyword evidence="4" id="KW-0539">Nucleus</keyword>
<comment type="caution">
    <text evidence="8">The sequence shown here is derived from an EMBL/GenBank/DDBJ whole genome shotgun (WGS) entry which is preliminary data.</text>
</comment>
<dbReference type="SUPFAM" id="SSF56399">
    <property type="entry name" value="ADP-ribosylation"/>
    <property type="match status" value="1"/>
</dbReference>
<evidence type="ECO:0000259" key="7">
    <source>
        <dbReference type="PROSITE" id="PS51879"/>
    </source>
</evidence>
<feature type="region of interest" description="Disordered" evidence="5">
    <location>
        <begin position="1"/>
        <end position="53"/>
    </location>
</feature>
<dbReference type="GO" id="GO:0003950">
    <property type="term" value="F:NAD+ poly-ADP-ribosyltransferase activity"/>
    <property type="evidence" value="ECO:0007669"/>
    <property type="project" value="InterPro"/>
</dbReference>
<keyword evidence="9" id="KW-1185">Reference proteome</keyword>
<feature type="domain" description="PARP catalytic" evidence="6">
    <location>
        <begin position="43"/>
        <end position="266"/>
    </location>
</feature>
<dbReference type="Proteomes" id="UP000249390">
    <property type="component" value="Unassembled WGS sequence"/>
</dbReference>
<feature type="compositionally biased region" description="Polar residues" evidence="5">
    <location>
        <begin position="38"/>
        <end position="47"/>
    </location>
</feature>
<dbReference type="PROSITE" id="PS51879">
    <property type="entry name" value="RST"/>
    <property type="match status" value="1"/>
</dbReference>
<keyword evidence="2" id="KW-0217">Developmental protein</keyword>